<dbReference type="PANTHER" id="PTHR10887">
    <property type="entry name" value="DNA2/NAM7 HELICASE FAMILY"/>
    <property type="match status" value="1"/>
</dbReference>
<protein>
    <submittedName>
        <fullName evidence="8">p-loop containing nucleoside triphosphate hydrolase protein</fullName>
    </submittedName>
</protein>
<dbReference type="GO" id="GO:0005694">
    <property type="term" value="C:chromosome"/>
    <property type="evidence" value="ECO:0007669"/>
    <property type="project" value="UniProtKB-ARBA"/>
</dbReference>
<feature type="domain" description="DNA2/NAM7 helicase helicase" evidence="6">
    <location>
        <begin position="1"/>
        <end position="67"/>
    </location>
</feature>
<keyword evidence="9" id="KW-1185">Reference proteome</keyword>
<feature type="domain" description="DNA2/NAM7 helicase-like C-terminal" evidence="7">
    <location>
        <begin position="74"/>
        <end position="278"/>
    </location>
</feature>
<reference evidence="8 9" key="2">
    <citation type="submission" date="2016-08" db="EMBL/GenBank/DDBJ databases">
        <title>Pervasive Adenine N6-methylation of Active Genes in Fungi.</title>
        <authorList>
            <consortium name="DOE Joint Genome Institute"/>
            <person name="Mondo S.J."/>
            <person name="Dannebaum R.O."/>
            <person name="Kuo R.C."/>
            <person name="Labutti K."/>
            <person name="Haridas S."/>
            <person name="Kuo A."/>
            <person name="Salamov A."/>
            <person name="Ahrendt S.R."/>
            <person name="Lipzen A."/>
            <person name="Sullivan W."/>
            <person name="Andreopoulos W.B."/>
            <person name="Clum A."/>
            <person name="Lindquist E."/>
            <person name="Daum C."/>
            <person name="Ramamoorthy G.K."/>
            <person name="Gryganskyi A."/>
            <person name="Culley D."/>
            <person name="Magnuson J.K."/>
            <person name="James T.Y."/>
            <person name="O'Malley M.A."/>
            <person name="Stajich J.E."/>
            <person name="Spatafora J.W."/>
            <person name="Visel A."/>
            <person name="Grigoriev I.V."/>
        </authorList>
    </citation>
    <scope>NUCLEOTIDE SEQUENCE [LARGE SCALE GENOMIC DNA]</scope>
    <source>
        <strain evidence="8 9">S4</strain>
    </source>
</reference>
<comment type="caution">
    <text evidence="8">The sequence shown here is derived from an EMBL/GenBank/DDBJ whole genome shotgun (WGS) entry which is preliminary data.</text>
</comment>
<keyword evidence="2" id="KW-0547">Nucleotide-binding</keyword>
<name>A0A1Y1VVH8_9FUNG</name>
<sequence>LNDTNVIVCTLCCSGNSCMKELKFDLLIIDEACQCSELTALIPFCYDIKRCILIGDPKQFPPTIKSQKIEKCGYGKSLFERIEDGSSSNEIYLLNTQYHMHPNINVLTSKYIYDGKIINAPIVKSEKWKKEWNKDNDSKFGPVRFYQVNGTISNNNGSSFNNEEEATQVINFISELLLTYPNICFHKKISIISPYSAQVLLIKKKLRELYKKTTLLKDEDILNHINVSTVDGFEGKENDIVILSMVRCDKKVGFLKDKRRLNVSISRARYSLIIFGDVTTLILDNNWKNIITEIINMGCLKQVNILFFNF</sequence>
<evidence type="ECO:0000256" key="4">
    <source>
        <dbReference type="ARBA" id="ARBA00022806"/>
    </source>
</evidence>
<reference evidence="8 9" key="1">
    <citation type="submission" date="2016-08" db="EMBL/GenBank/DDBJ databases">
        <title>A Parts List for Fungal Cellulosomes Revealed by Comparative Genomics.</title>
        <authorList>
            <consortium name="DOE Joint Genome Institute"/>
            <person name="Haitjema C.H."/>
            <person name="Gilmore S.P."/>
            <person name="Henske J.K."/>
            <person name="Solomon K.V."/>
            <person name="De Groot R."/>
            <person name="Kuo A."/>
            <person name="Mondo S.J."/>
            <person name="Salamov A.A."/>
            <person name="Labutti K."/>
            <person name="Zhao Z."/>
            <person name="Chiniquy J."/>
            <person name="Barry K."/>
            <person name="Brewer H.M."/>
            <person name="Purvine S.O."/>
            <person name="Wright A.T."/>
            <person name="Boxma B."/>
            <person name="Van Alen T."/>
            <person name="Hackstein J.H."/>
            <person name="Baker S.E."/>
            <person name="Grigoriev I.V."/>
            <person name="O'Malley M.A."/>
        </authorList>
    </citation>
    <scope>NUCLEOTIDE SEQUENCE [LARGE SCALE GENOMIC DNA]</scope>
    <source>
        <strain evidence="8 9">S4</strain>
    </source>
</reference>
<keyword evidence="3 8" id="KW-0378">Hydrolase</keyword>
<dbReference type="Proteomes" id="UP000193944">
    <property type="component" value="Unassembled WGS sequence"/>
</dbReference>
<dbReference type="InterPro" id="IPR041677">
    <property type="entry name" value="DNA2/NAM7_AAA_11"/>
</dbReference>
<dbReference type="InterPro" id="IPR045055">
    <property type="entry name" value="DNA2/NAM7-like"/>
</dbReference>
<dbReference type="GO" id="GO:0016787">
    <property type="term" value="F:hydrolase activity"/>
    <property type="evidence" value="ECO:0007669"/>
    <property type="project" value="UniProtKB-KW"/>
</dbReference>
<evidence type="ECO:0000259" key="7">
    <source>
        <dbReference type="Pfam" id="PF13087"/>
    </source>
</evidence>
<dbReference type="FunFam" id="3.40.50.300:FF:000326">
    <property type="entry name" value="P-loop containing nucleoside triphosphate hydrolase"/>
    <property type="match status" value="1"/>
</dbReference>
<accession>A0A1Y1VVH8</accession>
<evidence type="ECO:0000256" key="3">
    <source>
        <dbReference type="ARBA" id="ARBA00022801"/>
    </source>
</evidence>
<dbReference type="EMBL" id="MCFG01000469">
    <property type="protein sequence ID" value="ORX65298.1"/>
    <property type="molecule type" value="Genomic_DNA"/>
</dbReference>
<keyword evidence="4" id="KW-0347">Helicase</keyword>
<evidence type="ECO:0000256" key="1">
    <source>
        <dbReference type="ARBA" id="ARBA00007913"/>
    </source>
</evidence>
<proteinExistence type="inferred from homology"/>
<comment type="similarity">
    <text evidence="1">Belongs to the DNA2/NAM7 helicase family.</text>
</comment>
<evidence type="ECO:0000313" key="8">
    <source>
        <dbReference type="EMBL" id="ORX65298.1"/>
    </source>
</evidence>
<evidence type="ECO:0000259" key="6">
    <source>
        <dbReference type="Pfam" id="PF13086"/>
    </source>
</evidence>
<organism evidence="8 9">
    <name type="scientific">Anaeromyces robustus</name>
    <dbReference type="NCBI Taxonomy" id="1754192"/>
    <lineage>
        <taxon>Eukaryota</taxon>
        <taxon>Fungi</taxon>
        <taxon>Fungi incertae sedis</taxon>
        <taxon>Chytridiomycota</taxon>
        <taxon>Chytridiomycota incertae sedis</taxon>
        <taxon>Neocallimastigomycetes</taxon>
        <taxon>Neocallimastigales</taxon>
        <taxon>Neocallimastigaceae</taxon>
        <taxon>Anaeromyces</taxon>
    </lineage>
</organism>
<dbReference type="Pfam" id="PF13086">
    <property type="entry name" value="AAA_11"/>
    <property type="match status" value="1"/>
</dbReference>
<dbReference type="GO" id="GO:0004386">
    <property type="term" value="F:helicase activity"/>
    <property type="evidence" value="ECO:0007669"/>
    <property type="project" value="UniProtKB-KW"/>
</dbReference>
<dbReference type="InterPro" id="IPR047187">
    <property type="entry name" value="SF1_C_Upf1"/>
</dbReference>
<dbReference type="InterPro" id="IPR027417">
    <property type="entry name" value="P-loop_NTPase"/>
</dbReference>
<dbReference type="SUPFAM" id="SSF52540">
    <property type="entry name" value="P-loop containing nucleoside triphosphate hydrolases"/>
    <property type="match status" value="1"/>
</dbReference>
<dbReference type="CDD" id="cd18808">
    <property type="entry name" value="SF1_C_Upf1"/>
    <property type="match status" value="1"/>
</dbReference>
<keyword evidence="5" id="KW-0067">ATP-binding</keyword>
<dbReference type="PANTHER" id="PTHR10887:SF495">
    <property type="entry name" value="HELICASE SENATAXIN ISOFORM X1-RELATED"/>
    <property type="match status" value="1"/>
</dbReference>
<dbReference type="AlphaFoldDB" id="A0A1Y1VVH8"/>
<evidence type="ECO:0000256" key="5">
    <source>
        <dbReference type="ARBA" id="ARBA00022840"/>
    </source>
</evidence>
<dbReference type="OrthoDB" id="6513042at2759"/>
<evidence type="ECO:0000313" key="9">
    <source>
        <dbReference type="Proteomes" id="UP000193944"/>
    </source>
</evidence>
<dbReference type="InterPro" id="IPR041679">
    <property type="entry name" value="DNA2/NAM7-like_C"/>
</dbReference>
<dbReference type="Gene3D" id="3.40.50.300">
    <property type="entry name" value="P-loop containing nucleotide triphosphate hydrolases"/>
    <property type="match status" value="2"/>
</dbReference>
<dbReference type="STRING" id="1754192.A0A1Y1VVH8"/>
<evidence type="ECO:0000256" key="2">
    <source>
        <dbReference type="ARBA" id="ARBA00022741"/>
    </source>
</evidence>
<feature type="non-terminal residue" evidence="8">
    <location>
        <position position="1"/>
    </location>
</feature>
<gene>
    <name evidence="8" type="ORF">BCR32DRAFT_306219</name>
</gene>
<dbReference type="GO" id="GO:0005524">
    <property type="term" value="F:ATP binding"/>
    <property type="evidence" value="ECO:0007669"/>
    <property type="project" value="UniProtKB-KW"/>
</dbReference>
<dbReference type="Pfam" id="PF13087">
    <property type="entry name" value="AAA_12"/>
    <property type="match status" value="1"/>
</dbReference>